<dbReference type="HOGENOM" id="CLU_003002_2_0_1"/>
<evidence type="ECO:0000256" key="6">
    <source>
        <dbReference type="ARBA" id="ARBA00022803"/>
    </source>
</evidence>
<feature type="domain" description="IFT80/172/WDR35 TPR" evidence="12">
    <location>
        <begin position="702"/>
        <end position="792"/>
    </location>
</feature>
<evidence type="ECO:0000259" key="14">
    <source>
        <dbReference type="Pfam" id="PF24762"/>
    </source>
</evidence>
<dbReference type="Pfam" id="PF23387">
    <property type="entry name" value="TPR_IFT80_172"/>
    <property type="match status" value="1"/>
</dbReference>
<dbReference type="InterPro" id="IPR040379">
    <property type="entry name" value="WDR19/dyf-2"/>
</dbReference>
<dbReference type="InterPro" id="IPR001680">
    <property type="entry name" value="WD40_rpt"/>
</dbReference>
<evidence type="ECO:0000256" key="2">
    <source>
        <dbReference type="ARBA" id="ARBA00022490"/>
    </source>
</evidence>
<keyword evidence="9" id="KW-0966">Cell projection</keyword>
<evidence type="ECO:0000313" key="16">
    <source>
        <dbReference type="EnsemblMetazoa" id="PHUM074080-PA"/>
    </source>
</evidence>
<dbReference type="GO" id="GO:0005929">
    <property type="term" value="C:cilium"/>
    <property type="evidence" value="ECO:0007669"/>
    <property type="project" value="TreeGrafter"/>
</dbReference>
<dbReference type="Gene3D" id="1.25.40.470">
    <property type="match status" value="2"/>
</dbReference>
<organism>
    <name type="scientific">Pediculus humanus subsp. corporis</name>
    <name type="common">Body louse</name>
    <dbReference type="NCBI Taxonomy" id="121224"/>
    <lineage>
        <taxon>Eukaryota</taxon>
        <taxon>Metazoa</taxon>
        <taxon>Ecdysozoa</taxon>
        <taxon>Arthropoda</taxon>
        <taxon>Hexapoda</taxon>
        <taxon>Insecta</taxon>
        <taxon>Pterygota</taxon>
        <taxon>Neoptera</taxon>
        <taxon>Paraneoptera</taxon>
        <taxon>Psocodea</taxon>
        <taxon>Troctomorpha</taxon>
        <taxon>Phthiraptera</taxon>
        <taxon>Anoplura</taxon>
        <taxon>Pediculidae</taxon>
        <taxon>Pediculus</taxon>
    </lineage>
</organism>
<keyword evidence="8" id="KW-0206">Cytoskeleton</keyword>
<dbReference type="FunCoup" id="E0VBW1">
    <property type="interactions" value="154"/>
</dbReference>
<evidence type="ECO:0000259" key="10">
    <source>
        <dbReference type="Pfam" id="PF15911"/>
    </source>
</evidence>
<dbReference type="InterPro" id="IPR056170">
    <property type="entry name" value="Znf_IFT121-like"/>
</dbReference>
<evidence type="ECO:0000313" key="17">
    <source>
        <dbReference type="Proteomes" id="UP000009046"/>
    </source>
</evidence>
<dbReference type="SUPFAM" id="SSF81901">
    <property type="entry name" value="HCP-like"/>
    <property type="match status" value="1"/>
</dbReference>
<proteinExistence type="predicted"/>
<dbReference type="Pfam" id="PF24762">
    <property type="entry name" value="TPR_IF140-IFT172"/>
    <property type="match status" value="1"/>
</dbReference>
<dbReference type="InParanoid" id="E0VBW1"/>
<evidence type="ECO:0000256" key="5">
    <source>
        <dbReference type="ARBA" id="ARBA00022794"/>
    </source>
</evidence>
<evidence type="ECO:0000259" key="13">
    <source>
        <dbReference type="Pfam" id="PF23389"/>
    </source>
</evidence>
<keyword evidence="6" id="KW-0802">TPR repeat</keyword>
<keyword evidence="2" id="KW-0963">Cytoplasm</keyword>
<reference evidence="16" key="3">
    <citation type="submission" date="2020-05" db="UniProtKB">
        <authorList>
            <consortium name="EnsemblMetazoa"/>
        </authorList>
    </citation>
    <scope>IDENTIFICATION</scope>
    <source>
        <strain evidence="16">USDA</strain>
    </source>
</reference>
<dbReference type="FunFam" id="1.25.40.470:FF:000009">
    <property type="entry name" value="WD repeat-containing protein 19 isoform X1"/>
    <property type="match status" value="1"/>
</dbReference>
<comment type="subcellular location">
    <subcellularLocation>
        <location evidence="1">Cytoplasm</location>
        <location evidence="1">Cytoskeleton</location>
        <location evidence="1">Cilium basal body</location>
    </subcellularLocation>
</comment>
<dbReference type="SUPFAM" id="SSF50978">
    <property type="entry name" value="WD40 repeat-like"/>
    <property type="match status" value="1"/>
</dbReference>
<dbReference type="InterPro" id="IPR056157">
    <property type="entry name" value="TPR_IFT80_172_dom"/>
</dbReference>
<dbReference type="EMBL" id="AAZO01000889">
    <property type="status" value="NOT_ANNOTATED_CDS"/>
    <property type="molecule type" value="Genomic_DNA"/>
</dbReference>
<evidence type="ECO:0000256" key="4">
    <source>
        <dbReference type="ARBA" id="ARBA00022737"/>
    </source>
</evidence>
<dbReference type="GO" id="GO:0035721">
    <property type="term" value="P:intraciliary retrograde transport"/>
    <property type="evidence" value="ECO:0007669"/>
    <property type="project" value="InterPro"/>
</dbReference>
<dbReference type="InterPro" id="IPR036322">
    <property type="entry name" value="WD40_repeat_dom_sf"/>
</dbReference>
<accession>E0VBW1</accession>
<evidence type="ECO:0000259" key="12">
    <source>
        <dbReference type="Pfam" id="PF23387"/>
    </source>
</evidence>
<dbReference type="FunFam" id="2.130.10.10:FF:000242">
    <property type="entry name" value="WD repeat domain 19, isoform CRA_a"/>
    <property type="match status" value="1"/>
</dbReference>
<keyword evidence="3" id="KW-0853">WD repeat</keyword>
<evidence type="ECO:0000313" key="15">
    <source>
        <dbReference type="EMBL" id="EEB10867.1"/>
    </source>
</evidence>
<sequence length="1386" mass="156793">MVKNISKIIIYFTLYSMANEKNVFVLSRPHGEGEVQFCWQNTSGSLLATAGIDCTVGLFNRKGLPVERIKLPGQCTAFSWDADGDLLGIINAATSNLILWDANTQKKCSVDLGLRDTLTCLTWAKTSTLLAVGTNRGNLAIYNHVTCKKIPILGKHTKKISCGVWSQDNILALASEDKTVSLNNNEGDTFCIISLRFEPCQIMFSDMKLDDKIGRDNTVSILVGKKTLFLYNLDDPDNPIELAFQQKYGSVVAYKWFGDGYILLGFSAGYFIAISTHIKEVGQELFQVINHRDNLKDIAICQQLELVASCGDNMVKIHDMNNLQDTASVLTIEEASCIEKISWSDDGQLLAIGTNDGSIHVHLSTLPIINDVCNLKIAVLSSISLITIYEFSEDSNKPVLNNLELPVEPEFIALGQYHLCTGVNNRAWFYDLTQFPSESNGPLLIKDREYLSNIISIKLNTDYASVLYSNGSLQLHLIETPNDDSDEKENKLFPENDIREQMKISSHQLTTNFLIFATNLGHIRYFSLDDWKFATEFRHDSGIKDLYSDPSGTRLIFLDEKTNSYLYNPIIDEYLLISDCPSPLVGVIWEVNDRNTFIMFDNTTLFSYYYNKDSIYGTSITKVGTTKLPYKQVPLMLHNSELHLETPSGKLVQMMLSTSHVPVINTSDSNKDLLKTLKKQLALLQYEDAWRLCDLLNDNDCWKQFGESALVNLELEWAIRAYKCLMDVGMVWSLQNILECEDKNALCGHISMFLGHFDKAEEWYLKSSEPESALNMRRDLLQWDRALHLAKKLAPLQIPFISREYASQLEFMGSYSEALNHFEKGLSGLVNDKSGLAPSELEKKSHKDSCLAGVARNSIRVGDVQRGVQIALQDKSVQLKTECAEILENKKAFSEAALLYEKAENWDKAAAMYIRLKNWSKVGELFPNITSHRIHLQYAKAKEADGNYMEAVKAYRLAKEYDSLIRIYLNHLNNPQEAVAIVQETNSLEGAKLVAAFFEKINDFASAIKFLVKSECFDEAFQLARNRSQMELYGEILKGYDRPSDFRSLAVHFESERNSFLAGKYYYYAKEYGKALRHLMKVVKNNAEESEAINMAIELVGVANDDSLTKQLLSYLLGDTDGMPKDARYLFKLYMARKRYREAAKTAVIIANEEQINGSYRVAHDMLYTMYLELSKNNIKIPQEMYSNLMLLHSYILVRLHVKQNNHMNGARLLIRVANSISKFPSHIVPILTSTVIECSRAGLKTSAFNYAAILMRSEYRSRIDPKYCKKIEAIVRKPAKGQKMGFIEEKEPQAPCPICNSLMPQYDLNCEQCKSFLPFCIATGRHIVKDDLTVCPNCDFPAILTEFSALIKSEESCPMCSESISPDNLIKISDPQPYLQLYAGD</sequence>
<feature type="domain" description="WDR19 WD40 repeat" evidence="10">
    <location>
        <begin position="377"/>
        <end position="658"/>
    </location>
</feature>
<reference evidence="15" key="1">
    <citation type="submission" date="2007-04" db="EMBL/GenBank/DDBJ databases">
        <title>Annotation of Pediculus humanus corporis strain USDA.</title>
        <authorList>
            <person name="Kirkness E."/>
            <person name="Hannick L."/>
            <person name="Hass B."/>
            <person name="Bruggner R."/>
            <person name="Lawson D."/>
            <person name="Bidwell S."/>
            <person name="Joardar V."/>
            <person name="Caler E."/>
            <person name="Walenz B."/>
            <person name="Inman J."/>
            <person name="Schobel S."/>
            <person name="Galinsky K."/>
            <person name="Amedeo P."/>
            <person name="Strausberg R."/>
        </authorList>
    </citation>
    <scope>NUCLEOTIDE SEQUENCE</scope>
    <source>
        <strain evidence="15">USDA</strain>
    </source>
</reference>
<evidence type="ECO:0000256" key="1">
    <source>
        <dbReference type="ARBA" id="ARBA00004120"/>
    </source>
</evidence>
<protein>
    <submittedName>
        <fullName evidence="15 16">WD-repeat protein, putative</fullName>
    </submittedName>
</protein>
<dbReference type="STRING" id="121224.E0VBW1"/>
<name>E0VBW1_PEDHC</name>
<evidence type="ECO:0000259" key="11">
    <source>
        <dbReference type="Pfam" id="PF23145"/>
    </source>
</evidence>
<dbReference type="Pfam" id="PF23389">
    <property type="entry name" value="Beta-prop_WDR19_1st"/>
    <property type="match status" value="1"/>
</dbReference>
<dbReference type="EnsemblMetazoa" id="PHUM074080-RA">
    <property type="protein sequence ID" value="PHUM074080-PA"/>
    <property type="gene ID" value="PHUM074080"/>
</dbReference>
<dbReference type="InterPro" id="IPR039468">
    <property type="entry name" value="WDR19_WD40_rpt"/>
</dbReference>
<keyword evidence="5" id="KW-0970">Cilium biogenesis/degradation</keyword>
<evidence type="ECO:0000256" key="3">
    <source>
        <dbReference type="ARBA" id="ARBA00022574"/>
    </source>
</evidence>
<keyword evidence="7" id="KW-0969">Cilium</keyword>
<dbReference type="RefSeq" id="XP_002423605.1">
    <property type="nucleotide sequence ID" value="XM_002423560.1"/>
</dbReference>
<dbReference type="PANTHER" id="PTHR14920:SF0">
    <property type="entry name" value="WD REPEAT DOMAIN 19"/>
    <property type="match status" value="1"/>
</dbReference>
<dbReference type="GO" id="GO:0008104">
    <property type="term" value="P:intracellular protein localization"/>
    <property type="evidence" value="ECO:0007669"/>
    <property type="project" value="UniProtKB-ARBA"/>
</dbReference>
<evidence type="ECO:0000256" key="7">
    <source>
        <dbReference type="ARBA" id="ARBA00023069"/>
    </source>
</evidence>
<dbReference type="KEGG" id="phu:Phum_PHUM074080"/>
<dbReference type="SMART" id="SM00320">
    <property type="entry name" value="WD40"/>
    <property type="match status" value="6"/>
</dbReference>
<feature type="domain" description="WDR19 first beta-propeller" evidence="13">
    <location>
        <begin position="35"/>
        <end position="357"/>
    </location>
</feature>
<feature type="domain" description="IFT121-like zinc finger" evidence="11">
    <location>
        <begin position="1319"/>
        <end position="1365"/>
    </location>
</feature>
<dbReference type="InterPro" id="IPR057855">
    <property type="entry name" value="Beta-prop_WDR19_1st"/>
</dbReference>
<dbReference type="Proteomes" id="UP000009046">
    <property type="component" value="Unassembled WGS sequence"/>
</dbReference>
<dbReference type="SUPFAM" id="SSF69304">
    <property type="entry name" value="Tricorn protease N-terminal domain"/>
    <property type="match status" value="1"/>
</dbReference>
<feature type="domain" description="IF140/IFT172/WDR19 TPR" evidence="14">
    <location>
        <begin position="867"/>
        <end position="1059"/>
    </location>
</feature>
<dbReference type="EMBL" id="DS235042">
    <property type="protein sequence ID" value="EEB10867.1"/>
    <property type="molecule type" value="Genomic_DNA"/>
</dbReference>
<dbReference type="Pfam" id="PF23145">
    <property type="entry name" value="Zf_2nd_IFT121"/>
    <property type="match status" value="1"/>
</dbReference>
<dbReference type="eggNOG" id="KOG2247">
    <property type="taxonomic scope" value="Eukaryota"/>
</dbReference>
<keyword evidence="4" id="KW-0677">Repeat</keyword>
<keyword evidence="17" id="KW-1185">Reference proteome</keyword>
<dbReference type="PANTHER" id="PTHR14920">
    <property type="entry name" value="OSMOTIC AVOIDANCE ABNORMAL PROTEIN 1/WD REPEAT MEMBRANE PROTEIN"/>
    <property type="match status" value="1"/>
</dbReference>
<dbReference type="OMA" id="NDMLTHT"/>
<evidence type="ECO:0000256" key="8">
    <source>
        <dbReference type="ARBA" id="ARBA00023212"/>
    </source>
</evidence>
<dbReference type="CTD" id="8231266"/>
<reference evidence="15" key="2">
    <citation type="submission" date="2007-04" db="EMBL/GenBank/DDBJ databases">
        <title>The genome of the human body louse.</title>
        <authorList>
            <consortium name="The Human Body Louse Genome Consortium"/>
            <person name="Kirkness E."/>
            <person name="Walenz B."/>
            <person name="Hass B."/>
            <person name="Bruggner R."/>
            <person name="Strausberg R."/>
        </authorList>
    </citation>
    <scope>NUCLEOTIDE SEQUENCE</scope>
    <source>
        <strain evidence="15">USDA</strain>
    </source>
</reference>
<dbReference type="OrthoDB" id="10250638at2759"/>
<gene>
    <name evidence="16" type="primary">8231266</name>
    <name evidence="15" type="ORF">Phum_PHUM074080</name>
</gene>
<dbReference type="Gene3D" id="2.130.10.10">
    <property type="entry name" value="YVTN repeat-like/Quinoprotein amine dehydrogenase"/>
    <property type="match status" value="2"/>
</dbReference>
<dbReference type="GO" id="GO:0060271">
    <property type="term" value="P:cilium assembly"/>
    <property type="evidence" value="ECO:0007669"/>
    <property type="project" value="TreeGrafter"/>
</dbReference>
<evidence type="ECO:0000256" key="9">
    <source>
        <dbReference type="ARBA" id="ARBA00023273"/>
    </source>
</evidence>
<dbReference type="InterPro" id="IPR015943">
    <property type="entry name" value="WD40/YVTN_repeat-like_dom_sf"/>
</dbReference>
<dbReference type="Pfam" id="PF15911">
    <property type="entry name" value="Beta-prop_WDR19_2nd"/>
    <property type="match status" value="1"/>
</dbReference>
<dbReference type="GO" id="GO:0030991">
    <property type="term" value="C:intraciliary transport particle A"/>
    <property type="evidence" value="ECO:0007669"/>
    <property type="project" value="TreeGrafter"/>
</dbReference>
<dbReference type="InterPro" id="IPR056168">
    <property type="entry name" value="TPR_IF140/IFT172/WDR19"/>
</dbReference>
<dbReference type="VEuPathDB" id="VectorBase:PHUM074080"/>
<dbReference type="GeneID" id="8231266"/>